<organism evidence="1 2">
    <name type="scientific">Caballeronia sordidicola</name>
    <name type="common">Burkholderia sordidicola</name>
    <dbReference type="NCBI Taxonomy" id="196367"/>
    <lineage>
        <taxon>Bacteria</taxon>
        <taxon>Pseudomonadati</taxon>
        <taxon>Pseudomonadota</taxon>
        <taxon>Betaproteobacteria</taxon>
        <taxon>Burkholderiales</taxon>
        <taxon>Burkholderiaceae</taxon>
        <taxon>Caballeronia</taxon>
    </lineage>
</organism>
<comment type="caution">
    <text evidence="1">The sequence shown here is derived from an EMBL/GenBank/DDBJ whole genome shotgun (WGS) entry which is preliminary data.</text>
</comment>
<protein>
    <submittedName>
        <fullName evidence="1">Uncharacterized protein</fullName>
    </submittedName>
</protein>
<gene>
    <name evidence="1" type="ORF">BSU04_10380</name>
</gene>
<accession>A0A226X5F5</accession>
<dbReference type="Proteomes" id="UP000214720">
    <property type="component" value="Unassembled WGS sequence"/>
</dbReference>
<dbReference type="AlphaFoldDB" id="A0A226X5F5"/>
<proteinExistence type="predicted"/>
<reference evidence="2" key="1">
    <citation type="submission" date="2017-01" db="EMBL/GenBank/DDBJ databases">
        <title>Genome Analysis of Deinococcus marmoris KOPRI26562.</title>
        <authorList>
            <person name="Kim J.H."/>
            <person name="Oh H.-M."/>
        </authorList>
    </citation>
    <scope>NUCLEOTIDE SEQUENCE [LARGE SCALE GENOMIC DNA]</scope>
    <source>
        <strain evidence="2">PAMC 26633</strain>
    </source>
</reference>
<name>A0A226X5F5_CABSO</name>
<sequence length="55" mass="6282">MKSYISRKLPLTTRKTDLNFDSFADIACEDMNLTFSKDAVCRRTRATTITAFDSN</sequence>
<evidence type="ECO:0000313" key="2">
    <source>
        <dbReference type="Proteomes" id="UP000214720"/>
    </source>
</evidence>
<dbReference type="EMBL" id="MTHB01000056">
    <property type="protein sequence ID" value="OXC78664.1"/>
    <property type="molecule type" value="Genomic_DNA"/>
</dbReference>
<evidence type="ECO:0000313" key="1">
    <source>
        <dbReference type="EMBL" id="OXC78664.1"/>
    </source>
</evidence>